<gene>
    <name evidence="2" type="ORF">Pyn_03650</name>
</gene>
<organism evidence="2 3">
    <name type="scientific">Prunus yedoensis var. nudiflora</name>
    <dbReference type="NCBI Taxonomy" id="2094558"/>
    <lineage>
        <taxon>Eukaryota</taxon>
        <taxon>Viridiplantae</taxon>
        <taxon>Streptophyta</taxon>
        <taxon>Embryophyta</taxon>
        <taxon>Tracheophyta</taxon>
        <taxon>Spermatophyta</taxon>
        <taxon>Magnoliopsida</taxon>
        <taxon>eudicotyledons</taxon>
        <taxon>Gunneridae</taxon>
        <taxon>Pentapetalae</taxon>
        <taxon>rosids</taxon>
        <taxon>fabids</taxon>
        <taxon>Rosales</taxon>
        <taxon>Rosaceae</taxon>
        <taxon>Amygdaloideae</taxon>
        <taxon>Amygdaleae</taxon>
        <taxon>Prunus</taxon>
    </lineage>
</organism>
<dbReference type="AlphaFoldDB" id="A0A314ZFI5"/>
<feature type="region of interest" description="Disordered" evidence="1">
    <location>
        <begin position="72"/>
        <end position="94"/>
    </location>
</feature>
<protein>
    <submittedName>
        <fullName evidence="2">Uncharacterized protein</fullName>
    </submittedName>
</protein>
<accession>A0A314ZFI5</accession>
<dbReference type="EMBL" id="PJQY01000103">
    <property type="protein sequence ID" value="PQQ18615.1"/>
    <property type="molecule type" value="Genomic_DNA"/>
</dbReference>
<reference evidence="2 3" key="1">
    <citation type="submission" date="2018-02" db="EMBL/GenBank/DDBJ databases">
        <title>Draft genome of wild Prunus yedoensis var. nudiflora.</title>
        <authorList>
            <person name="Baek S."/>
            <person name="Kim J.-H."/>
            <person name="Choi K."/>
            <person name="Kim G.-B."/>
            <person name="Cho A."/>
            <person name="Jang H."/>
            <person name="Shin C.-H."/>
            <person name="Yu H.-J."/>
            <person name="Mun J.-H."/>
        </authorList>
    </citation>
    <scope>NUCLEOTIDE SEQUENCE [LARGE SCALE GENOMIC DNA]</scope>
    <source>
        <strain evidence="3">cv. Jeju island</strain>
        <tissue evidence="2">Leaf</tissue>
    </source>
</reference>
<name>A0A314ZFI5_PRUYE</name>
<dbReference type="Proteomes" id="UP000250321">
    <property type="component" value="Unassembled WGS sequence"/>
</dbReference>
<sequence>MPSTKKVGRRCAYQFTQGKEVQKREAEKFFRQAKLIARRDKTVAIMNLERYFKKLLFFVRFDIVGSQGSVKEKKSIAVPTDPSEVGKGPSTFNDDLTVPFSSKEASCPKKPPNQQKAILPIRSLSSKCFEPEDCPKIQRFSSEHPVTPIMDHSRTSNQ</sequence>
<evidence type="ECO:0000313" key="2">
    <source>
        <dbReference type="EMBL" id="PQQ18615.1"/>
    </source>
</evidence>
<evidence type="ECO:0000313" key="3">
    <source>
        <dbReference type="Proteomes" id="UP000250321"/>
    </source>
</evidence>
<keyword evidence="3" id="KW-1185">Reference proteome</keyword>
<proteinExistence type="predicted"/>
<comment type="caution">
    <text evidence="2">The sequence shown here is derived from an EMBL/GenBank/DDBJ whole genome shotgun (WGS) entry which is preliminary data.</text>
</comment>
<evidence type="ECO:0000256" key="1">
    <source>
        <dbReference type="SAM" id="MobiDB-lite"/>
    </source>
</evidence>